<evidence type="ECO:0000313" key="4">
    <source>
        <dbReference type="EMBL" id="MBS2550227.1"/>
    </source>
</evidence>
<dbReference type="SMART" id="SM00342">
    <property type="entry name" value="HTH_ARAC"/>
    <property type="match status" value="1"/>
</dbReference>
<keyword evidence="1" id="KW-0805">Transcription regulation</keyword>
<dbReference type="EMBL" id="JAAFYZ010000095">
    <property type="protein sequence ID" value="MBS2550227.1"/>
    <property type="molecule type" value="Genomic_DNA"/>
</dbReference>
<evidence type="ECO:0000256" key="1">
    <source>
        <dbReference type="ARBA" id="ARBA00023015"/>
    </source>
</evidence>
<dbReference type="InterPro" id="IPR002818">
    <property type="entry name" value="DJ-1/PfpI"/>
</dbReference>
<name>A0ABS5KVY9_9ACTN</name>
<dbReference type="InterPro" id="IPR009057">
    <property type="entry name" value="Homeodomain-like_sf"/>
</dbReference>
<dbReference type="PANTHER" id="PTHR43130:SF3">
    <property type="entry name" value="HTH-TYPE TRANSCRIPTIONAL REGULATOR RV1931C"/>
    <property type="match status" value="1"/>
</dbReference>
<dbReference type="Gene3D" id="1.10.10.60">
    <property type="entry name" value="Homeodomain-like"/>
    <property type="match status" value="1"/>
</dbReference>
<dbReference type="SUPFAM" id="SSF46689">
    <property type="entry name" value="Homeodomain-like"/>
    <property type="match status" value="2"/>
</dbReference>
<dbReference type="Pfam" id="PF01965">
    <property type="entry name" value="DJ-1_PfpI"/>
    <property type="match status" value="1"/>
</dbReference>
<feature type="domain" description="HTH araC/xylS-type" evidence="3">
    <location>
        <begin position="221"/>
        <end position="319"/>
    </location>
</feature>
<organism evidence="4 5">
    <name type="scientific">Catenulispora pinistramenti</name>
    <dbReference type="NCBI Taxonomy" id="2705254"/>
    <lineage>
        <taxon>Bacteria</taxon>
        <taxon>Bacillati</taxon>
        <taxon>Actinomycetota</taxon>
        <taxon>Actinomycetes</taxon>
        <taxon>Catenulisporales</taxon>
        <taxon>Catenulisporaceae</taxon>
        <taxon>Catenulispora</taxon>
    </lineage>
</organism>
<dbReference type="InterPro" id="IPR029062">
    <property type="entry name" value="Class_I_gatase-like"/>
</dbReference>
<evidence type="ECO:0000313" key="5">
    <source>
        <dbReference type="Proteomes" id="UP000730482"/>
    </source>
</evidence>
<keyword evidence="2" id="KW-0804">Transcription</keyword>
<accession>A0ABS5KVY9</accession>
<dbReference type="RefSeq" id="WP_212012576.1">
    <property type="nucleotide sequence ID" value="NZ_JAAFYZ010000095.1"/>
</dbReference>
<dbReference type="Gene3D" id="3.40.50.880">
    <property type="match status" value="1"/>
</dbReference>
<dbReference type="InterPro" id="IPR018060">
    <property type="entry name" value="HTH_AraC"/>
</dbReference>
<dbReference type="CDD" id="cd03137">
    <property type="entry name" value="GATase1_AraC_1"/>
    <property type="match status" value="1"/>
</dbReference>
<dbReference type="SUPFAM" id="SSF52317">
    <property type="entry name" value="Class I glutamine amidotransferase-like"/>
    <property type="match status" value="1"/>
</dbReference>
<dbReference type="InterPro" id="IPR052158">
    <property type="entry name" value="INH-QAR"/>
</dbReference>
<dbReference type="Proteomes" id="UP000730482">
    <property type="component" value="Unassembled WGS sequence"/>
</dbReference>
<protein>
    <submittedName>
        <fullName evidence="4">DJ-1/PfpI family protein</fullName>
    </submittedName>
</protein>
<comment type="caution">
    <text evidence="4">The sequence shown here is derived from an EMBL/GenBank/DDBJ whole genome shotgun (WGS) entry which is preliminary data.</text>
</comment>
<dbReference type="PROSITE" id="PS01124">
    <property type="entry name" value="HTH_ARAC_FAMILY_2"/>
    <property type="match status" value="1"/>
</dbReference>
<keyword evidence="5" id="KW-1185">Reference proteome</keyword>
<evidence type="ECO:0000256" key="2">
    <source>
        <dbReference type="ARBA" id="ARBA00023163"/>
    </source>
</evidence>
<dbReference type="Pfam" id="PF12833">
    <property type="entry name" value="HTH_18"/>
    <property type="match status" value="1"/>
</dbReference>
<sequence>MSNVRAPSPHRVVIVAFDGVQALDITGPSDVFEFAGRGRTGYEIEVVAPAPVVTTSSGLRIVPHATVDRFRGRIDTLIVAGAIGKRRDAVDEELIAWLRRASRRARRTASVCTGAFLLARAGILDGRKATTHWAACADLAREYPAVTVLPDPIYVRDGDVYTSAGVSAGIDLALALVEEDLGPQVALQVARQLVLFIRRPGGQTQFSRGLAGQAASRPSIRELQDWIADHLDHDLSVTALANRALMSPRNFARVFAAETGSTPAAYVEAVRLERARMLLESSEERIEEIARQCGFGTVETLRRSFSRHLHVSPHGYRQRFATAVPFSAVPFSAAAAS</sequence>
<dbReference type="PANTHER" id="PTHR43130">
    <property type="entry name" value="ARAC-FAMILY TRANSCRIPTIONAL REGULATOR"/>
    <property type="match status" value="1"/>
</dbReference>
<evidence type="ECO:0000259" key="3">
    <source>
        <dbReference type="PROSITE" id="PS01124"/>
    </source>
</evidence>
<proteinExistence type="predicted"/>
<gene>
    <name evidence="4" type="ORF">KGQ19_25495</name>
</gene>
<reference evidence="4 5" key="1">
    <citation type="submission" date="2020-02" db="EMBL/GenBank/DDBJ databases">
        <title>Acidophilic actinobacteria isolated from forest soil.</title>
        <authorList>
            <person name="Golinska P."/>
        </authorList>
    </citation>
    <scope>NUCLEOTIDE SEQUENCE [LARGE SCALE GENOMIC DNA]</scope>
    <source>
        <strain evidence="4 5">NL8</strain>
    </source>
</reference>